<proteinExistence type="predicted"/>
<dbReference type="STRING" id="1769779.AUP74_02130"/>
<sequence>MLDDLHIHDFYRDAGRILLALFGSFPAPTTVYVEDIAGPDSPDEFGLHSPRHLACLGAMTWLRESGYIQFSQLVRQEAIEEAALTHHSFLLLVSRDDKGISNAHRLNEAVRNGSSPQLEALVVQLMKQARVDRQPALTA</sequence>
<dbReference type="EMBL" id="CP014143">
    <property type="protein sequence ID" value="AOS97553.1"/>
    <property type="molecule type" value="Genomic_DNA"/>
</dbReference>
<reference evidence="2" key="1">
    <citation type="submission" date="2016-01" db="EMBL/GenBank/DDBJ databases">
        <title>Complete genome sequence of Microbulbifer sp. CCB-MM1, a halophile isolated from Matang Mangrove Forest, Perak.</title>
        <authorList>
            <person name="Moh T.H."/>
            <person name="Dinesh B."/>
            <person name="Lau N.-S."/>
            <person name="Go F."/>
            <person name="Alexander Chong S.-C."/>
        </authorList>
    </citation>
    <scope>NUCLEOTIDE SEQUENCE [LARGE SCALE GENOMIC DNA]</scope>
    <source>
        <strain evidence="2">CCB-MM1</strain>
    </source>
</reference>
<dbReference type="KEGG" id="micc:AUP74_02130"/>
<dbReference type="OrthoDB" id="6958576at2"/>
<dbReference type="Proteomes" id="UP000095672">
    <property type="component" value="Chromosome"/>
</dbReference>
<gene>
    <name evidence="1" type="ORF">AUP74_02130</name>
</gene>
<evidence type="ECO:0000313" key="2">
    <source>
        <dbReference type="Proteomes" id="UP000095672"/>
    </source>
</evidence>
<accession>A0A1C9W8R7</accession>
<name>A0A1C9W8R7_9GAMM</name>
<keyword evidence="2" id="KW-1185">Reference proteome</keyword>
<dbReference type="RefSeq" id="WP_069947541.1">
    <property type="nucleotide sequence ID" value="NZ_CP014143.1"/>
</dbReference>
<dbReference type="AlphaFoldDB" id="A0A1C9W8R7"/>
<organism evidence="1 2">
    <name type="scientific">Microbulbifer aggregans</name>
    <dbReference type="NCBI Taxonomy" id="1769779"/>
    <lineage>
        <taxon>Bacteria</taxon>
        <taxon>Pseudomonadati</taxon>
        <taxon>Pseudomonadota</taxon>
        <taxon>Gammaproteobacteria</taxon>
        <taxon>Cellvibrionales</taxon>
        <taxon>Microbulbiferaceae</taxon>
        <taxon>Microbulbifer</taxon>
    </lineage>
</organism>
<protein>
    <submittedName>
        <fullName evidence="1">Uncharacterized protein</fullName>
    </submittedName>
</protein>
<dbReference type="PATRIC" id="fig|1769779.3.peg.2133"/>
<evidence type="ECO:0000313" key="1">
    <source>
        <dbReference type="EMBL" id="AOS97553.1"/>
    </source>
</evidence>